<gene>
    <name evidence="2" type="ORF">AU255_05015</name>
</gene>
<comment type="caution">
    <text evidence="2">The sequence shown here is derived from an EMBL/GenBank/DDBJ whole genome shotgun (WGS) entry which is preliminary data.</text>
</comment>
<proteinExistence type="predicted"/>
<dbReference type="AlphaFoldDB" id="A0A1V8M6T2"/>
<dbReference type="Proteomes" id="UP000191980">
    <property type="component" value="Unassembled WGS sequence"/>
</dbReference>
<dbReference type="RefSeq" id="WP_080521868.1">
    <property type="nucleotide sequence ID" value="NZ_LPUF01000001.1"/>
</dbReference>
<dbReference type="EMBL" id="LPUF01000001">
    <property type="protein sequence ID" value="OQK17255.1"/>
    <property type="molecule type" value="Genomic_DNA"/>
</dbReference>
<dbReference type="STRING" id="1420851.AU255_05015"/>
<evidence type="ECO:0000313" key="3">
    <source>
        <dbReference type="Proteomes" id="UP000191980"/>
    </source>
</evidence>
<feature type="region of interest" description="Disordered" evidence="1">
    <location>
        <begin position="15"/>
        <end position="48"/>
    </location>
</feature>
<name>A0A1V8M6T2_9GAMM</name>
<organism evidence="2 3">
    <name type="scientific">Methyloprofundus sedimenti</name>
    <dbReference type="NCBI Taxonomy" id="1420851"/>
    <lineage>
        <taxon>Bacteria</taxon>
        <taxon>Pseudomonadati</taxon>
        <taxon>Pseudomonadota</taxon>
        <taxon>Gammaproteobacteria</taxon>
        <taxon>Methylococcales</taxon>
        <taxon>Methylococcaceae</taxon>
        <taxon>Methyloprofundus</taxon>
    </lineage>
</organism>
<evidence type="ECO:0000313" key="2">
    <source>
        <dbReference type="EMBL" id="OQK17255.1"/>
    </source>
</evidence>
<sequence>MYDMTVMITDFLQQNKTEGNFSNPKDNAQVTPQDTDDKKGNRSNLGNQEKLSNEVVNQMFIHAAQASGLMAEQLWSFLDDSDIDDLLHHLIDQETLTVYAKSWARYPETVPEGNTQPFPTHELKPKTVACKQCQNFMPDKIGDGTGIGHCSVNAPASKKGSLWLNTEVICNKYKTTA</sequence>
<evidence type="ECO:0000256" key="1">
    <source>
        <dbReference type="SAM" id="MobiDB-lite"/>
    </source>
</evidence>
<reference evidence="2 3" key="1">
    <citation type="submission" date="2015-12" db="EMBL/GenBank/DDBJ databases">
        <authorList>
            <person name="Shamseldin A."/>
            <person name="Moawad H."/>
            <person name="Abd El-Rahim W.M."/>
            <person name="Sadowsky M.J."/>
        </authorList>
    </citation>
    <scope>NUCLEOTIDE SEQUENCE [LARGE SCALE GENOMIC DNA]</scope>
    <source>
        <strain evidence="2 3">WF1</strain>
    </source>
</reference>
<accession>A0A1V8M6T2</accession>
<protein>
    <submittedName>
        <fullName evidence="2">Uncharacterized protein</fullName>
    </submittedName>
</protein>
<feature type="compositionally biased region" description="Polar residues" evidence="1">
    <location>
        <begin position="15"/>
        <end position="33"/>
    </location>
</feature>
<keyword evidence="3" id="KW-1185">Reference proteome</keyword>